<reference evidence="1 2" key="1">
    <citation type="submission" date="2015-01" db="EMBL/GenBank/DDBJ databases">
        <title>Evolution of Trichinella species and genotypes.</title>
        <authorList>
            <person name="Korhonen P.K."/>
            <person name="Edoardo P."/>
            <person name="Giuseppe L.R."/>
            <person name="Gasser R.B."/>
        </authorList>
    </citation>
    <scope>NUCLEOTIDE SEQUENCE [LARGE SCALE GENOMIC DNA]</scope>
    <source>
        <strain evidence="1">ISS2496</strain>
    </source>
</reference>
<name>A0A0V0Z9F7_9BILA</name>
<accession>A0A0V0Z9F7</accession>
<evidence type="ECO:0000313" key="1">
    <source>
        <dbReference type="EMBL" id="KRY09167.1"/>
    </source>
</evidence>
<dbReference type="EMBL" id="JYDQ01000286">
    <property type="protein sequence ID" value="KRY09167.1"/>
    <property type="molecule type" value="Genomic_DNA"/>
</dbReference>
<organism evidence="1 2">
    <name type="scientific">Trichinella patagoniensis</name>
    <dbReference type="NCBI Taxonomy" id="990121"/>
    <lineage>
        <taxon>Eukaryota</taxon>
        <taxon>Metazoa</taxon>
        <taxon>Ecdysozoa</taxon>
        <taxon>Nematoda</taxon>
        <taxon>Enoplea</taxon>
        <taxon>Dorylaimia</taxon>
        <taxon>Trichinellida</taxon>
        <taxon>Trichinellidae</taxon>
        <taxon>Trichinella</taxon>
    </lineage>
</organism>
<proteinExistence type="predicted"/>
<gene>
    <name evidence="1" type="ORF">T12_8305</name>
</gene>
<evidence type="ECO:0000313" key="2">
    <source>
        <dbReference type="Proteomes" id="UP000054783"/>
    </source>
</evidence>
<dbReference type="Proteomes" id="UP000054783">
    <property type="component" value="Unassembled WGS sequence"/>
</dbReference>
<protein>
    <submittedName>
        <fullName evidence="1">Uncharacterized protein</fullName>
    </submittedName>
</protein>
<keyword evidence="2" id="KW-1185">Reference proteome</keyword>
<dbReference type="OrthoDB" id="10069396at2759"/>
<comment type="caution">
    <text evidence="1">The sequence shown here is derived from an EMBL/GenBank/DDBJ whole genome shotgun (WGS) entry which is preliminary data.</text>
</comment>
<sequence>MGFFARLNKKDVGNKLGFYKLLQLLIEEHGVIEALINQMLSGNTVAVDLRWINRVYAEKRRLVIRYTSDCTSGRHTLEQFLEALMYLPPEQI</sequence>
<dbReference type="AlphaFoldDB" id="A0A0V0Z9F7"/>